<feature type="transmembrane region" description="Helical" evidence="1">
    <location>
        <begin position="83"/>
        <end position="102"/>
    </location>
</feature>
<name>A0A6B8WAM3_9CORY</name>
<keyword evidence="3" id="KW-1185">Reference proteome</keyword>
<organism evidence="2 3">
    <name type="scientific">Corynebacterium occultum</name>
    <dbReference type="NCBI Taxonomy" id="2675219"/>
    <lineage>
        <taxon>Bacteria</taxon>
        <taxon>Bacillati</taxon>
        <taxon>Actinomycetota</taxon>
        <taxon>Actinomycetes</taxon>
        <taxon>Mycobacteriales</taxon>
        <taxon>Corynebacteriaceae</taxon>
        <taxon>Corynebacterium</taxon>
    </lineage>
</organism>
<proteinExistence type="predicted"/>
<feature type="transmembrane region" description="Helical" evidence="1">
    <location>
        <begin position="48"/>
        <end position="71"/>
    </location>
</feature>
<feature type="transmembrane region" description="Helical" evidence="1">
    <location>
        <begin position="137"/>
        <end position="156"/>
    </location>
</feature>
<sequence>MMTTIFIFLHVLTAILFLGPVTVATSSFHVRALEAHEGNTRSGSVAKLLHRITNTYGMLSMLVPILGVAIMFTNTDYWSMGNFHAAIGFSVVAWALLIFLIIPRQRQMVGVLGLLDPEEVEGRSFEVKDWKTAKSQLSMFGGIFALLWVIILLLMFL</sequence>
<reference evidence="2 3" key="1">
    <citation type="submission" date="2019-11" db="EMBL/GenBank/DDBJ databases">
        <title>Complete genome sequence of Corynebacterium kalinowskii 1959, a novel Corynebacterium species isolated from soil of a small paddock in Vilsendorf, Germany.</title>
        <authorList>
            <person name="Schaffert L."/>
            <person name="Ruwe M."/>
            <person name="Milse J."/>
            <person name="Hanuschka K."/>
            <person name="Ortseifen V."/>
            <person name="Droste J."/>
            <person name="Brandt D."/>
            <person name="Schlueter L."/>
            <person name="Kutter Y."/>
            <person name="Vinke S."/>
            <person name="Viehoefer P."/>
            <person name="Jacob L."/>
            <person name="Luebke N.-C."/>
            <person name="Schulte-Berndt E."/>
            <person name="Hain C."/>
            <person name="Linder M."/>
            <person name="Schmidt P."/>
            <person name="Wollenschlaeger L."/>
            <person name="Luttermann T."/>
            <person name="Thieme E."/>
            <person name="Hassa J."/>
            <person name="Haak M."/>
            <person name="Wittchen M."/>
            <person name="Mentz A."/>
            <person name="Persicke M."/>
            <person name="Busche T."/>
            <person name="Ruckert C."/>
        </authorList>
    </citation>
    <scope>NUCLEOTIDE SEQUENCE [LARGE SCALE GENOMIC DNA]</scope>
    <source>
        <strain evidence="2 3">2039</strain>
    </source>
</reference>
<keyword evidence="1" id="KW-1133">Transmembrane helix</keyword>
<accession>A0A6B8WAM3</accession>
<dbReference type="AlphaFoldDB" id="A0A6B8WAM3"/>
<dbReference type="Proteomes" id="UP000424462">
    <property type="component" value="Chromosome"/>
</dbReference>
<dbReference type="EMBL" id="CP046455">
    <property type="protein sequence ID" value="QGU07050.1"/>
    <property type="molecule type" value="Genomic_DNA"/>
</dbReference>
<protein>
    <recommendedName>
        <fullName evidence="4">DUF2269 domain-containing protein</fullName>
    </recommendedName>
</protein>
<evidence type="ECO:0000256" key="1">
    <source>
        <dbReference type="SAM" id="Phobius"/>
    </source>
</evidence>
<evidence type="ECO:0000313" key="3">
    <source>
        <dbReference type="Proteomes" id="UP000424462"/>
    </source>
</evidence>
<evidence type="ECO:0000313" key="2">
    <source>
        <dbReference type="EMBL" id="QGU07050.1"/>
    </source>
</evidence>
<dbReference type="KEGG" id="cok:COCCU_05520"/>
<keyword evidence="1" id="KW-0812">Transmembrane</keyword>
<keyword evidence="1" id="KW-0472">Membrane</keyword>
<evidence type="ECO:0008006" key="4">
    <source>
        <dbReference type="Google" id="ProtNLM"/>
    </source>
</evidence>
<gene>
    <name evidence="2" type="ORF">COCCU_05520</name>
</gene>